<gene>
    <name evidence="1" type="ORF">VITISV_022844</name>
</gene>
<accession>A5BET3</accession>
<dbReference type="AlphaFoldDB" id="A5BET3"/>
<proteinExistence type="predicted"/>
<reference evidence="1" key="1">
    <citation type="journal article" date="2007" name="PLoS ONE">
        <title>The first genome sequence of an elite grapevine cultivar (Pinot noir Vitis vinifera L.): coping with a highly heterozygous genome.</title>
        <authorList>
            <person name="Velasco R."/>
            <person name="Zharkikh A."/>
            <person name="Troggio M."/>
            <person name="Cartwright D.A."/>
            <person name="Cestaro A."/>
            <person name="Pruss D."/>
            <person name="Pindo M."/>
            <person name="FitzGerald L.M."/>
            <person name="Vezzulli S."/>
            <person name="Reid J."/>
            <person name="Malacarne G."/>
            <person name="Iliev D."/>
            <person name="Coppola G."/>
            <person name="Wardell B."/>
            <person name="Micheletti D."/>
            <person name="Macalma T."/>
            <person name="Facci M."/>
            <person name="Mitchell J.T."/>
            <person name="Perazzolli M."/>
            <person name="Eldredge G."/>
            <person name="Gatto P."/>
            <person name="Oyzerski R."/>
            <person name="Moretto M."/>
            <person name="Gutin N."/>
            <person name="Stefanini M."/>
            <person name="Chen Y."/>
            <person name="Segala C."/>
            <person name="Davenport C."/>
            <person name="Dematte L."/>
            <person name="Mraz A."/>
            <person name="Battilana J."/>
            <person name="Stormo K."/>
            <person name="Costa F."/>
            <person name="Tao Q."/>
            <person name="Si-Ammour A."/>
            <person name="Harkins T."/>
            <person name="Lackey A."/>
            <person name="Perbost C."/>
            <person name="Taillon B."/>
            <person name="Stella A."/>
            <person name="Solovyev V."/>
            <person name="Fawcett J.A."/>
            <person name="Sterck L."/>
            <person name="Vandepoele K."/>
            <person name="Grando S.M."/>
            <person name="Toppo S."/>
            <person name="Moser C."/>
            <person name="Lanchbury J."/>
            <person name="Bogden R."/>
            <person name="Skolnick M."/>
            <person name="Sgaramella V."/>
            <person name="Bhatnagar S.K."/>
            <person name="Fontana P."/>
            <person name="Gutin A."/>
            <person name="Van de Peer Y."/>
            <person name="Salamini F."/>
            <person name="Viola R."/>
        </authorList>
    </citation>
    <scope>NUCLEOTIDE SEQUENCE</scope>
</reference>
<organism evidence="1">
    <name type="scientific">Vitis vinifera</name>
    <name type="common">Grape</name>
    <dbReference type="NCBI Taxonomy" id="29760"/>
    <lineage>
        <taxon>Eukaryota</taxon>
        <taxon>Viridiplantae</taxon>
        <taxon>Streptophyta</taxon>
        <taxon>Embryophyta</taxon>
        <taxon>Tracheophyta</taxon>
        <taxon>Spermatophyta</taxon>
        <taxon>Magnoliopsida</taxon>
        <taxon>eudicotyledons</taxon>
        <taxon>Gunneridae</taxon>
        <taxon>Pentapetalae</taxon>
        <taxon>rosids</taxon>
        <taxon>Vitales</taxon>
        <taxon>Vitaceae</taxon>
        <taxon>Viteae</taxon>
        <taxon>Vitis</taxon>
    </lineage>
</organism>
<sequence>MIKIDKRVEDISIQGEEASSPLSITMVKVVDRWIDARSQLIKVLDSAVVPTKDVRTGCPDAPSDGFVMGRGPWLVVVIACKTCYTLVNDPDNLIRIARVGYPDVLWSGCIYGIRPDACAL</sequence>
<evidence type="ECO:0000313" key="1">
    <source>
        <dbReference type="EMBL" id="CAN63410.1"/>
    </source>
</evidence>
<protein>
    <submittedName>
        <fullName evidence="1">Uncharacterized protein</fullName>
    </submittedName>
</protein>
<dbReference type="EMBL" id="AM457000">
    <property type="protein sequence ID" value="CAN63410.1"/>
    <property type="molecule type" value="Genomic_DNA"/>
</dbReference>
<name>A5BET3_VITVI</name>